<dbReference type="PANTHER" id="PTHR38119:SF2">
    <property type="entry name" value="TRANSCRIPTION FACTOR DOMAIN-CONTAINING PROTEIN"/>
    <property type="match status" value="1"/>
</dbReference>
<accession>A0A2J6TK61</accession>
<dbReference type="RefSeq" id="XP_024740313.1">
    <property type="nucleotide sequence ID" value="XM_024877901.1"/>
</dbReference>
<proteinExistence type="predicted"/>
<evidence type="ECO:0000313" key="2">
    <source>
        <dbReference type="Proteomes" id="UP000235371"/>
    </source>
</evidence>
<protein>
    <recommendedName>
        <fullName evidence="3">BTB domain-containing protein</fullName>
    </recommendedName>
</protein>
<dbReference type="PANTHER" id="PTHR38119">
    <property type="entry name" value="BTB DOMAIN-CONTAINING PROTEIN-RELATED"/>
    <property type="match status" value="1"/>
</dbReference>
<reference evidence="1 2" key="1">
    <citation type="submission" date="2016-04" db="EMBL/GenBank/DDBJ databases">
        <title>A degradative enzymes factory behind the ericoid mycorrhizal symbiosis.</title>
        <authorList>
            <consortium name="DOE Joint Genome Institute"/>
            <person name="Martino E."/>
            <person name="Morin E."/>
            <person name="Grelet G."/>
            <person name="Kuo A."/>
            <person name="Kohler A."/>
            <person name="Daghino S."/>
            <person name="Barry K."/>
            <person name="Choi C."/>
            <person name="Cichocki N."/>
            <person name="Clum A."/>
            <person name="Copeland A."/>
            <person name="Hainaut M."/>
            <person name="Haridas S."/>
            <person name="Labutti K."/>
            <person name="Lindquist E."/>
            <person name="Lipzen A."/>
            <person name="Khouja H.-R."/>
            <person name="Murat C."/>
            <person name="Ohm R."/>
            <person name="Olson A."/>
            <person name="Spatafora J."/>
            <person name="Veneault-Fourrey C."/>
            <person name="Henrissat B."/>
            <person name="Grigoriev I."/>
            <person name="Martin F."/>
            <person name="Perotto S."/>
        </authorList>
    </citation>
    <scope>NUCLEOTIDE SEQUENCE [LARGE SCALE GENOMIC DNA]</scope>
    <source>
        <strain evidence="1 2">E</strain>
    </source>
</reference>
<dbReference type="STRING" id="1095630.A0A2J6TK61"/>
<organism evidence="1 2">
    <name type="scientific">Hyaloscypha bicolor E</name>
    <dbReference type="NCBI Taxonomy" id="1095630"/>
    <lineage>
        <taxon>Eukaryota</taxon>
        <taxon>Fungi</taxon>
        <taxon>Dikarya</taxon>
        <taxon>Ascomycota</taxon>
        <taxon>Pezizomycotina</taxon>
        <taxon>Leotiomycetes</taxon>
        <taxon>Helotiales</taxon>
        <taxon>Hyaloscyphaceae</taxon>
        <taxon>Hyaloscypha</taxon>
        <taxon>Hyaloscypha bicolor</taxon>
    </lineage>
</organism>
<sequence length="468" mass="52885">MSVQQAVALTIQKVSQQPTVLQPVTSITQQASAQQPSVQQAVTPTGQQACAQFSEYPNFRDGDVLIISPTDKTWRLHSTILINASPVIKSILAKYPAAHTTKSQREEGLTIKWKLVMIDEPDAAHVDPDGLTFKTFKIPDRKGNISSFEMPRNANGLGAKPQYNKLYDNFFKCLYNINPCFTNDPNDPEAREYITDALTLIEAAQYLEAIPAVRVAVEANLLRLNTVLWNHICSRPDAWVHAAARLQSPLIFREAMLHIVGCFHLRGVINEELLEDLDGKHGVLGRQVWGLIVKKAKELKDKKLRVERHLLEYYPDRMLHKEDESSIPGRAIYSEDIYLWQALMIFRQFCASACLSNYHHRANDSGLAFYRNIASGNYLRPETLGSFYEIFAMTPKGKQRLAQVLDLIKDDMKPVVKELLVDRTQGDRGRNALPLDHLTCVEILEEEFPWYVAPIVETDGDVQMSGAL</sequence>
<dbReference type="Proteomes" id="UP000235371">
    <property type="component" value="Unassembled WGS sequence"/>
</dbReference>
<evidence type="ECO:0008006" key="3">
    <source>
        <dbReference type="Google" id="ProtNLM"/>
    </source>
</evidence>
<dbReference type="OrthoDB" id="2129688at2759"/>
<dbReference type="InParanoid" id="A0A2J6TK61"/>
<name>A0A2J6TK61_9HELO</name>
<dbReference type="EMBL" id="KZ613782">
    <property type="protein sequence ID" value="PMD63409.1"/>
    <property type="molecule type" value="Genomic_DNA"/>
</dbReference>
<dbReference type="GeneID" id="36585978"/>
<evidence type="ECO:0000313" key="1">
    <source>
        <dbReference type="EMBL" id="PMD63409.1"/>
    </source>
</evidence>
<dbReference type="AlphaFoldDB" id="A0A2J6TK61"/>
<keyword evidence="2" id="KW-1185">Reference proteome</keyword>
<gene>
    <name evidence="1" type="ORF">K444DRAFT_585189</name>
</gene>